<accession>A0A9D4LME2</accession>
<dbReference type="Proteomes" id="UP000828390">
    <property type="component" value="Unassembled WGS sequence"/>
</dbReference>
<gene>
    <name evidence="1" type="ORF">DPMN_023592</name>
</gene>
<evidence type="ECO:0000313" key="1">
    <source>
        <dbReference type="EMBL" id="KAH3860680.1"/>
    </source>
</evidence>
<sequence length="72" mass="8434">MKQHLEQYVLRCHPAILPTNRRFYPTIRTIQNHMHKALRIKFPNGEHKVKVLKLTHIDISNELCSAKSGFNA</sequence>
<reference evidence="1" key="1">
    <citation type="journal article" date="2019" name="bioRxiv">
        <title>The Genome of the Zebra Mussel, Dreissena polymorpha: A Resource for Invasive Species Research.</title>
        <authorList>
            <person name="McCartney M.A."/>
            <person name="Auch B."/>
            <person name="Kono T."/>
            <person name="Mallez S."/>
            <person name="Zhang Y."/>
            <person name="Obille A."/>
            <person name="Becker A."/>
            <person name="Abrahante J.E."/>
            <person name="Garbe J."/>
            <person name="Badalamenti J.P."/>
            <person name="Herman A."/>
            <person name="Mangelson H."/>
            <person name="Liachko I."/>
            <person name="Sullivan S."/>
            <person name="Sone E.D."/>
            <person name="Koren S."/>
            <person name="Silverstein K.A.T."/>
            <person name="Beckman K.B."/>
            <person name="Gohl D.M."/>
        </authorList>
    </citation>
    <scope>NUCLEOTIDE SEQUENCE</scope>
    <source>
        <strain evidence="1">Duluth1</strain>
        <tissue evidence="1">Whole animal</tissue>
    </source>
</reference>
<comment type="caution">
    <text evidence="1">The sequence shown here is derived from an EMBL/GenBank/DDBJ whole genome shotgun (WGS) entry which is preliminary data.</text>
</comment>
<dbReference type="EMBL" id="JAIWYP010000002">
    <property type="protein sequence ID" value="KAH3860680.1"/>
    <property type="molecule type" value="Genomic_DNA"/>
</dbReference>
<reference evidence="1" key="2">
    <citation type="submission" date="2020-11" db="EMBL/GenBank/DDBJ databases">
        <authorList>
            <person name="McCartney M.A."/>
            <person name="Auch B."/>
            <person name="Kono T."/>
            <person name="Mallez S."/>
            <person name="Becker A."/>
            <person name="Gohl D.M."/>
            <person name="Silverstein K.A.T."/>
            <person name="Koren S."/>
            <person name="Bechman K.B."/>
            <person name="Herman A."/>
            <person name="Abrahante J.E."/>
            <person name="Garbe J."/>
        </authorList>
    </citation>
    <scope>NUCLEOTIDE SEQUENCE</scope>
    <source>
        <strain evidence="1">Duluth1</strain>
        <tissue evidence="1">Whole animal</tissue>
    </source>
</reference>
<proteinExistence type="predicted"/>
<dbReference type="AlphaFoldDB" id="A0A9D4LME2"/>
<organism evidence="1 2">
    <name type="scientific">Dreissena polymorpha</name>
    <name type="common">Zebra mussel</name>
    <name type="synonym">Mytilus polymorpha</name>
    <dbReference type="NCBI Taxonomy" id="45954"/>
    <lineage>
        <taxon>Eukaryota</taxon>
        <taxon>Metazoa</taxon>
        <taxon>Spiralia</taxon>
        <taxon>Lophotrochozoa</taxon>
        <taxon>Mollusca</taxon>
        <taxon>Bivalvia</taxon>
        <taxon>Autobranchia</taxon>
        <taxon>Heteroconchia</taxon>
        <taxon>Euheterodonta</taxon>
        <taxon>Imparidentia</taxon>
        <taxon>Neoheterodontei</taxon>
        <taxon>Myida</taxon>
        <taxon>Dreissenoidea</taxon>
        <taxon>Dreissenidae</taxon>
        <taxon>Dreissena</taxon>
    </lineage>
</organism>
<evidence type="ECO:0000313" key="2">
    <source>
        <dbReference type="Proteomes" id="UP000828390"/>
    </source>
</evidence>
<protein>
    <submittedName>
        <fullName evidence="1">Uncharacterized protein</fullName>
    </submittedName>
</protein>
<keyword evidence="2" id="KW-1185">Reference proteome</keyword>
<name>A0A9D4LME2_DREPO</name>